<dbReference type="SUPFAM" id="SSF55298">
    <property type="entry name" value="YjgF-like"/>
    <property type="match status" value="3"/>
</dbReference>
<gene>
    <name evidence="2" type="ORF">METZ01_LOCUS219575</name>
</gene>
<dbReference type="EMBL" id="UINC01051961">
    <property type="protein sequence ID" value="SVB66721.1"/>
    <property type="molecule type" value="Genomic_DNA"/>
</dbReference>
<dbReference type="AlphaFoldDB" id="A0A382FXR0"/>
<dbReference type="GO" id="GO:0019239">
    <property type="term" value="F:deaminase activity"/>
    <property type="evidence" value="ECO:0007669"/>
    <property type="project" value="TreeGrafter"/>
</dbReference>
<accession>A0A382FXR0</accession>
<reference evidence="2" key="1">
    <citation type="submission" date="2018-05" db="EMBL/GenBank/DDBJ databases">
        <authorList>
            <person name="Lanie J.A."/>
            <person name="Ng W.-L."/>
            <person name="Kazmierczak K.M."/>
            <person name="Andrzejewski T.M."/>
            <person name="Davidsen T.M."/>
            <person name="Wayne K.J."/>
            <person name="Tettelin H."/>
            <person name="Glass J.I."/>
            <person name="Rusch D."/>
            <person name="Podicherti R."/>
            <person name="Tsui H.-C.T."/>
            <person name="Winkler M.E."/>
        </authorList>
    </citation>
    <scope>NUCLEOTIDE SEQUENCE</scope>
</reference>
<dbReference type="Pfam" id="PF01042">
    <property type="entry name" value="Ribonuc_L-PSP"/>
    <property type="match status" value="2"/>
</dbReference>
<feature type="non-terminal residue" evidence="2">
    <location>
        <position position="343"/>
    </location>
</feature>
<evidence type="ECO:0000256" key="1">
    <source>
        <dbReference type="ARBA" id="ARBA00010552"/>
    </source>
</evidence>
<organism evidence="2">
    <name type="scientific">marine metagenome</name>
    <dbReference type="NCBI Taxonomy" id="408172"/>
    <lineage>
        <taxon>unclassified sequences</taxon>
        <taxon>metagenomes</taxon>
        <taxon>ecological metagenomes</taxon>
    </lineage>
</organism>
<proteinExistence type="inferred from homology"/>
<protein>
    <recommendedName>
        <fullName evidence="3">RidA family protein</fullName>
    </recommendedName>
</protein>
<name>A0A382FXR0_9ZZZZ</name>
<evidence type="ECO:0000313" key="2">
    <source>
        <dbReference type="EMBL" id="SVB66721.1"/>
    </source>
</evidence>
<dbReference type="PANTHER" id="PTHR11803">
    <property type="entry name" value="2-IMINOBUTANOATE/2-IMINOPROPANOATE DEAMINASE RIDA"/>
    <property type="match status" value="1"/>
</dbReference>
<dbReference type="CDD" id="cd00448">
    <property type="entry name" value="YjgF_YER057c_UK114_family"/>
    <property type="match status" value="2"/>
</dbReference>
<dbReference type="PANTHER" id="PTHR11803:SF58">
    <property type="entry name" value="PROTEIN HMF1-RELATED"/>
    <property type="match status" value="1"/>
</dbReference>
<evidence type="ECO:0008006" key="3">
    <source>
        <dbReference type="Google" id="ProtNLM"/>
    </source>
</evidence>
<dbReference type="InterPro" id="IPR035959">
    <property type="entry name" value="RutC-like_sf"/>
</dbReference>
<comment type="similarity">
    <text evidence="1">Belongs to the RutC family.</text>
</comment>
<dbReference type="Gene3D" id="3.30.1330.40">
    <property type="entry name" value="RutC-like"/>
    <property type="match status" value="3"/>
</dbReference>
<dbReference type="GO" id="GO:0005829">
    <property type="term" value="C:cytosol"/>
    <property type="evidence" value="ECO:0007669"/>
    <property type="project" value="TreeGrafter"/>
</dbReference>
<sequence length="343" mass="37132">MTVTGIRYTLVGGLLNLLLASPLWLSAQSPELVYISNVSATQSAGRTLTNVEDQTRATLDRLGEALREQGLSYSDVVASNVFLKDTRHFQGMNGVYRTYFEISPPTRATVQADLLEPDALIQISVVATGESKEVITPEGLRSPELPYSWGIKVGSTLFISGATSRDPDTYQPVTGDMATQTQRIFGNIGFVLEEAGMSFGDLVSCRVFLDDPRGFAVMNQAYAESVSASDPPARATVRASLMNPVFSTEIQCVAESSSERKVVRAEGRAPGRLPFSPGIDTGSRLYLAGVVGRGSNASEQTRAALDDIRSTLEAGSKSFEDVEDIWVYLADVRDRDIVQTILN</sequence>
<dbReference type="InterPro" id="IPR006175">
    <property type="entry name" value="YjgF/YER057c/UK114"/>
</dbReference>